<evidence type="ECO:0000256" key="1">
    <source>
        <dbReference type="SAM" id="MobiDB-lite"/>
    </source>
</evidence>
<dbReference type="EMBL" id="CAVNYO010000478">
    <property type="protein sequence ID" value="CAK5284026.1"/>
    <property type="molecule type" value="Genomic_DNA"/>
</dbReference>
<comment type="caution">
    <text evidence="2">The sequence shown here is derived from an EMBL/GenBank/DDBJ whole genome shotgun (WGS) entry which is preliminary data.</text>
</comment>
<feature type="region of interest" description="Disordered" evidence="1">
    <location>
        <begin position="79"/>
        <end position="123"/>
    </location>
</feature>
<reference evidence="2" key="1">
    <citation type="submission" date="2023-11" db="EMBL/GenBank/DDBJ databases">
        <authorList>
            <person name="De Vega J J."/>
            <person name="De Vega J J."/>
        </authorList>
    </citation>
    <scope>NUCLEOTIDE SEQUENCE</scope>
</reference>
<feature type="compositionally biased region" description="Polar residues" evidence="1">
    <location>
        <begin position="196"/>
        <end position="205"/>
    </location>
</feature>
<proteinExistence type="predicted"/>
<protein>
    <submittedName>
        <fullName evidence="2">Uncharacterized protein</fullName>
    </submittedName>
</protein>
<dbReference type="AlphaFoldDB" id="A0AAD2HZA3"/>
<evidence type="ECO:0000313" key="3">
    <source>
        <dbReference type="Proteomes" id="UP001295794"/>
    </source>
</evidence>
<organism evidence="2 3">
    <name type="scientific">Mycena citricolor</name>
    <dbReference type="NCBI Taxonomy" id="2018698"/>
    <lineage>
        <taxon>Eukaryota</taxon>
        <taxon>Fungi</taxon>
        <taxon>Dikarya</taxon>
        <taxon>Basidiomycota</taxon>
        <taxon>Agaricomycotina</taxon>
        <taxon>Agaricomycetes</taxon>
        <taxon>Agaricomycetidae</taxon>
        <taxon>Agaricales</taxon>
        <taxon>Marasmiineae</taxon>
        <taxon>Mycenaceae</taxon>
        <taxon>Mycena</taxon>
    </lineage>
</organism>
<dbReference type="Proteomes" id="UP001295794">
    <property type="component" value="Unassembled WGS sequence"/>
</dbReference>
<keyword evidence="3" id="KW-1185">Reference proteome</keyword>
<name>A0AAD2HZA3_9AGAR</name>
<evidence type="ECO:0000313" key="2">
    <source>
        <dbReference type="EMBL" id="CAK5284026.1"/>
    </source>
</evidence>
<feature type="compositionally biased region" description="Acidic residues" evidence="1">
    <location>
        <begin position="81"/>
        <end position="90"/>
    </location>
</feature>
<feature type="compositionally biased region" description="Basic residues" evidence="1">
    <location>
        <begin position="99"/>
        <end position="114"/>
    </location>
</feature>
<gene>
    <name evidence="2" type="ORF">MYCIT1_LOCUS36990</name>
</gene>
<feature type="region of interest" description="Disordered" evidence="1">
    <location>
        <begin position="162"/>
        <end position="218"/>
    </location>
</feature>
<accession>A0AAD2HZA3</accession>
<sequence length="375" mass="41727">MMHPRLSKDAGFDFLPSEMTVRDITTWLELRTADRDAPFYAAKYYKPGKTAGQLDFKPPRTPIQVALVISSGSWEQREETLLEAESEDLTDCNNPIDRKKQRHPEKRKQSRHQPRKDASEASVSVSLSCVSATVDSSVGEFTIEDKPGILRKRAEFPTLVHVPVPAPVSPSKVGELAPASWSHDENSSVSNSPSSETPQTPTQSISRKRSHPGYRSPDEADFARLRKSLSIGDVPTCERVMFFCVIPRSMEALFASAAMKFSCDPAWSESGTLTVILSVSLGHGSFKDAHEGFLTLHRPPIEGISSLANQRVASKRVIDTSRRAENTELKRYKPALELQHSVCEANLLLWATSLLDLSYAFIEARIKRDGPPRLR</sequence>